<dbReference type="Gene3D" id="1.10.10.10">
    <property type="entry name" value="Winged helix-like DNA-binding domain superfamily/Winged helix DNA-binding domain"/>
    <property type="match status" value="1"/>
</dbReference>
<feature type="domain" description="RNA polymerase sigma factor 70 region 4 type 2" evidence="6">
    <location>
        <begin position="98"/>
        <end position="150"/>
    </location>
</feature>
<dbReference type="Proteomes" id="UP001629246">
    <property type="component" value="Unassembled WGS sequence"/>
</dbReference>
<dbReference type="PANTHER" id="PTHR43133:SF63">
    <property type="entry name" value="RNA POLYMERASE SIGMA FACTOR FECI-RELATED"/>
    <property type="match status" value="1"/>
</dbReference>
<dbReference type="InterPro" id="IPR013249">
    <property type="entry name" value="RNA_pol_sigma70_r4_t2"/>
</dbReference>
<proteinExistence type="inferred from homology"/>
<evidence type="ECO:0000256" key="2">
    <source>
        <dbReference type="ARBA" id="ARBA00023015"/>
    </source>
</evidence>
<dbReference type="SUPFAM" id="SSF88946">
    <property type="entry name" value="Sigma2 domain of RNA polymerase sigma factors"/>
    <property type="match status" value="1"/>
</dbReference>
<dbReference type="InterPro" id="IPR036388">
    <property type="entry name" value="WH-like_DNA-bd_sf"/>
</dbReference>
<dbReference type="Pfam" id="PF04542">
    <property type="entry name" value="Sigma70_r2"/>
    <property type="match status" value="1"/>
</dbReference>
<gene>
    <name evidence="7" type="ORF">PQR62_01520</name>
</gene>
<protein>
    <submittedName>
        <fullName evidence="7">Sigma-70 family RNA polymerase sigma factor</fullName>
    </submittedName>
</protein>
<dbReference type="NCBIfam" id="TIGR02937">
    <property type="entry name" value="sigma70-ECF"/>
    <property type="match status" value="1"/>
</dbReference>
<dbReference type="Gene3D" id="1.10.1740.10">
    <property type="match status" value="1"/>
</dbReference>
<evidence type="ECO:0000256" key="1">
    <source>
        <dbReference type="ARBA" id="ARBA00010641"/>
    </source>
</evidence>
<evidence type="ECO:0000256" key="4">
    <source>
        <dbReference type="ARBA" id="ARBA00023163"/>
    </source>
</evidence>
<dbReference type="SUPFAM" id="SSF88659">
    <property type="entry name" value="Sigma3 and sigma4 domains of RNA polymerase sigma factors"/>
    <property type="match status" value="1"/>
</dbReference>
<comment type="similarity">
    <text evidence="1">Belongs to the sigma-70 factor family. ECF subfamily.</text>
</comment>
<sequence>MYVTHRGWLQHWLAGKVGNSETAADLMHDTFVRVMSGRRIPNPDHEQRAFLTKIARDLLIDRWRHQDIERAYLETVALLPEPQAPSPETRLLILETLHKIDAMLRGLPPKACEAFLLSQLDGMNYADIALKLNISLITVKRHIRRALLACVMAI</sequence>
<dbReference type="InterPro" id="IPR007627">
    <property type="entry name" value="RNA_pol_sigma70_r2"/>
</dbReference>
<keyword evidence="2" id="KW-0805">Transcription regulation</keyword>
<keyword evidence="4" id="KW-0804">Transcription</keyword>
<evidence type="ECO:0000259" key="6">
    <source>
        <dbReference type="Pfam" id="PF08281"/>
    </source>
</evidence>
<dbReference type="InterPro" id="IPR013325">
    <property type="entry name" value="RNA_pol_sigma_r2"/>
</dbReference>
<dbReference type="PANTHER" id="PTHR43133">
    <property type="entry name" value="RNA POLYMERASE ECF-TYPE SIGMA FACTO"/>
    <property type="match status" value="1"/>
</dbReference>
<dbReference type="InterPro" id="IPR013324">
    <property type="entry name" value="RNA_pol_sigma_r3/r4-like"/>
</dbReference>
<organism evidence="7 8">
    <name type="scientific">Herbaspirillum lusitanum</name>
    <dbReference type="NCBI Taxonomy" id="213312"/>
    <lineage>
        <taxon>Bacteria</taxon>
        <taxon>Pseudomonadati</taxon>
        <taxon>Pseudomonadota</taxon>
        <taxon>Betaproteobacteria</taxon>
        <taxon>Burkholderiales</taxon>
        <taxon>Oxalobacteraceae</taxon>
        <taxon>Herbaspirillum</taxon>
    </lineage>
</organism>
<dbReference type="InterPro" id="IPR039425">
    <property type="entry name" value="RNA_pol_sigma-70-like"/>
</dbReference>
<evidence type="ECO:0000313" key="8">
    <source>
        <dbReference type="Proteomes" id="UP001629246"/>
    </source>
</evidence>
<dbReference type="EMBL" id="JAQQFM010000001">
    <property type="protein sequence ID" value="MFL9922926.1"/>
    <property type="molecule type" value="Genomic_DNA"/>
</dbReference>
<accession>A0ABW9A253</accession>
<evidence type="ECO:0000313" key="7">
    <source>
        <dbReference type="EMBL" id="MFL9922926.1"/>
    </source>
</evidence>
<keyword evidence="8" id="KW-1185">Reference proteome</keyword>
<dbReference type="Pfam" id="PF08281">
    <property type="entry name" value="Sigma70_r4_2"/>
    <property type="match status" value="1"/>
</dbReference>
<keyword evidence="3" id="KW-0731">Sigma factor</keyword>
<name>A0ABW9A253_9BURK</name>
<evidence type="ECO:0000259" key="5">
    <source>
        <dbReference type="Pfam" id="PF04542"/>
    </source>
</evidence>
<comment type="caution">
    <text evidence="7">The sequence shown here is derived from an EMBL/GenBank/DDBJ whole genome shotgun (WGS) entry which is preliminary data.</text>
</comment>
<dbReference type="RefSeq" id="WP_408154061.1">
    <property type="nucleotide sequence ID" value="NZ_JAQQFM010000001.1"/>
</dbReference>
<feature type="domain" description="RNA polymerase sigma-70 region 2" evidence="5">
    <location>
        <begin position="1"/>
        <end position="67"/>
    </location>
</feature>
<dbReference type="InterPro" id="IPR014284">
    <property type="entry name" value="RNA_pol_sigma-70_dom"/>
</dbReference>
<evidence type="ECO:0000256" key="3">
    <source>
        <dbReference type="ARBA" id="ARBA00023082"/>
    </source>
</evidence>
<reference evidence="7 8" key="1">
    <citation type="journal article" date="2024" name="Chem. Sci.">
        <title>Discovery of megapolipeptins by genome mining of a Burkholderiales bacteria collection.</title>
        <authorList>
            <person name="Paulo B.S."/>
            <person name="Recchia M.J.J."/>
            <person name="Lee S."/>
            <person name="Fergusson C.H."/>
            <person name="Romanowski S.B."/>
            <person name="Hernandez A."/>
            <person name="Krull N."/>
            <person name="Liu D.Y."/>
            <person name="Cavanagh H."/>
            <person name="Bos A."/>
            <person name="Gray C.A."/>
            <person name="Murphy B.T."/>
            <person name="Linington R.G."/>
            <person name="Eustaquio A.S."/>
        </authorList>
    </citation>
    <scope>NUCLEOTIDE SEQUENCE [LARGE SCALE GENOMIC DNA]</scope>
    <source>
        <strain evidence="7 8">RL21-008-BIB-A</strain>
    </source>
</reference>